<evidence type="ECO:0000313" key="1">
    <source>
        <dbReference type="EMBL" id="BAT87472.1"/>
    </source>
</evidence>
<organism evidence="1 2">
    <name type="scientific">Vigna angularis var. angularis</name>
    <dbReference type="NCBI Taxonomy" id="157739"/>
    <lineage>
        <taxon>Eukaryota</taxon>
        <taxon>Viridiplantae</taxon>
        <taxon>Streptophyta</taxon>
        <taxon>Embryophyta</taxon>
        <taxon>Tracheophyta</taxon>
        <taxon>Spermatophyta</taxon>
        <taxon>Magnoliopsida</taxon>
        <taxon>eudicotyledons</taxon>
        <taxon>Gunneridae</taxon>
        <taxon>Pentapetalae</taxon>
        <taxon>rosids</taxon>
        <taxon>fabids</taxon>
        <taxon>Fabales</taxon>
        <taxon>Fabaceae</taxon>
        <taxon>Papilionoideae</taxon>
        <taxon>50 kb inversion clade</taxon>
        <taxon>NPAAA clade</taxon>
        <taxon>indigoferoid/millettioid clade</taxon>
        <taxon>Phaseoleae</taxon>
        <taxon>Vigna</taxon>
    </lineage>
</organism>
<dbReference type="Proteomes" id="UP000291084">
    <property type="component" value="Chromosome 5"/>
</dbReference>
<dbReference type="AlphaFoldDB" id="A0A0S3S3S2"/>
<accession>A0A0S3S3S2</accession>
<feature type="non-terminal residue" evidence="1">
    <location>
        <position position="1"/>
    </location>
</feature>
<dbReference type="EMBL" id="AP015038">
    <property type="protein sequence ID" value="BAT87472.1"/>
    <property type="molecule type" value="Genomic_DNA"/>
</dbReference>
<evidence type="ECO:0000313" key="2">
    <source>
        <dbReference type="Proteomes" id="UP000291084"/>
    </source>
</evidence>
<reference evidence="1 2" key="1">
    <citation type="journal article" date="2015" name="Sci. Rep.">
        <title>The power of single molecule real-time sequencing technology in the de novo assembly of a eukaryotic genome.</title>
        <authorList>
            <person name="Sakai H."/>
            <person name="Naito K."/>
            <person name="Ogiso-Tanaka E."/>
            <person name="Takahashi Y."/>
            <person name="Iseki K."/>
            <person name="Muto C."/>
            <person name="Satou K."/>
            <person name="Teruya K."/>
            <person name="Shiroma A."/>
            <person name="Shimoji M."/>
            <person name="Hirano T."/>
            <person name="Itoh T."/>
            <person name="Kaga A."/>
            <person name="Tomooka N."/>
        </authorList>
    </citation>
    <scope>NUCLEOTIDE SEQUENCE [LARGE SCALE GENOMIC DNA]</scope>
    <source>
        <strain evidence="2">cv. Shumari</strain>
    </source>
</reference>
<sequence length="93" mass="10424">KGKVMGMVVVTVEAEKEIITKVQATIMVLTMALELDLEWVWGLVSVWEQVEQSSQPNNVTSTIPRNSKIYHCPSLSYFHASNQPCSQLFVIVS</sequence>
<keyword evidence="2" id="KW-1185">Reference proteome</keyword>
<gene>
    <name evidence="1" type="primary">Vigan.05G084500</name>
    <name evidence="1" type="ORF">VIGAN_05084500</name>
</gene>
<name>A0A0S3S3S2_PHAAN</name>
<protein>
    <submittedName>
        <fullName evidence="1">Uncharacterized protein</fullName>
    </submittedName>
</protein>
<proteinExistence type="predicted"/>